<feature type="domain" description="DUF3074" evidence="2">
    <location>
        <begin position="121"/>
        <end position="333"/>
    </location>
</feature>
<gene>
    <name evidence="3" type="ORF">AAL_00584</name>
</gene>
<proteinExistence type="predicted"/>
<sequence length="652" mass="71945">MASPHEPLKALAPIDWVDVSQQDLKPFLDSTFGQAQVIFDSIPATTTASVPASGGRARSKTDSAVLYQPDQRSSPSAQSQESAELSARLQKEWKEVKINPRDNPHDIHVYKLSSKDGKGSWFARRSVHDALTFEQWKAGLQREFAETMKVKGPPGSGSIRGVGADRHVDHRQIHGAGHLDVFQLSAQFPGPTAPRDFITLLLTSDLSNANSESQQPPMRQYIVVSKPCLHPDCPPRQGIIRGQYESCEIIREVPVDPETLSNKRSLSSADLLTNDSRRSNTKARHADVSNAPRAVEWLMVCRSEPGGTVPRFLIEKGTPPGIIGDAGKFIDWVSSTISKDGAARKVEEPPLPPVSNDGIEKQSAAEEKIVCNGTDHTVANPQHARQTDHNAEAAYSDWIPSSTGIYGIINGAFGVAGSIATGLKSQLSGALSQDSSQDSLVNSHAKREVDEDAESDASSTRSFASALERSITRENPVNNSTTDSLSDDLKSQQQVKPMEKDLQKLRDRRQKLERSFTQFQEKMESKRQGEKEKDATTQAKLREKHDKEAAKQEAKYKRELRKLEEKREQEEKKAEARRKKAADRQERSSLTLELEKVRAEKQVAIKETELLRAQVGELQAQNTMLVAKLGRVGALNREDSSSSQANSTNSKS</sequence>
<feature type="region of interest" description="Disordered" evidence="1">
    <location>
        <begin position="260"/>
        <end position="287"/>
    </location>
</feature>
<dbReference type="EMBL" id="AZGY01000001">
    <property type="protein sequence ID" value="OAA33119.1"/>
    <property type="molecule type" value="Genomic_DNA"/>
</dbReference>
<evidence type="ECO:0000259" key="2">
    <source>
        <dbReference type="Pfam" id="PF11274"/>
    </source>
</evidence>
<dbReference type="SUPFAM" id="SSF55961">
    <property type="entry name" value="Bet v1-like"/>
    <property type="match status" value="1"/>
</dbReference>
<dbReference type="Gene3D" id="3.30.530.20">
    <property type="match status" value="1"/>
</dbReference>
<reference evidence="3 4" key="1">
    <citation type="journal article" date="2016" name="Genome Biol. Evol.">
        <title>Divergent and convergent evolution of fungal pathogenicity.</title>
        <authorList>
            <person name="Shang Y."/>
            <person name="Xiao G."/>
            <person name="Zheng P."/>
            <person name="Cen K."/>
            <person name="Zhan S."/>
            <person name="Wang C."/>
        </authorList>
    </citation>
    <scope>NUCLEOTIDE SEQUENCE [LARGE SCALE GENOMIC DNA]</scope>
    <source>
        <strain evidence="3 4">RCEF 2490</strain>
    </source>
</reference>
<comment type="caution">
    <text evidence="3">The sequence shown here is derived from an EMBL/GenBank/DDBJ whole genome shotgun (WGS) entry which is preliminary data.</text>
</comment>
<dbReference type="OrthoDB" id="5403181at2759"/>
<protein>
    <submittedName>
        <fullName evidence="3">START-like domain protein</fullName>
    </submittedName>
</protein>
<feature type="region of interest" description="Disordered" evidence="1">
    <location>
        <begin position="433"/>
        <end position="592"/>
    </location>
</feature>
<dbReference type="AlphaFoldDB" id="A0A166UYU8"/>
<name>A0A166UYU8_9HYPO</name>
<keyword evidence="4" id="KW-1185">Reference proteome</keyword>
<evidence type="ECO:0000313" key="4">
    <source>
        <dbReference type="Proteomes" id="UP000078544"/>
    </source>
</evidence>
<dbReference type="InterPro" id="IPR051213">
    <property type="entry name" value="START_lipid_transfer"/>
</dbReference>
<organism evidence="3 4">
    <name type="scientific">Moelleriella libera RCEF 2490</name>
    <dbReference type="NCBI Taxonomy" id="1081109"/>
    <lineage>
        <taxon>Eukaryota</taxon>
        <taxon>Fungi</taxon>
        <taxon>Dikarya</taxon>
        <taxon>Ascomycota</taxon>
        <taxon>Pezizomycotina</taxon>
        <taxon>Sordariomycetes</taxon>
        <taxon>Hypocreomycetidae</taxon>
        <taxon>Hypocreales</taxon>
        <taxon>Clavicipitaceae</taxon>
        <taxon>Moelleriella</taxon>
    </lineage>
</organism>
<feature type="compositionally biased region" description="Polar residues" evidence="1">
    <location>
        <begin position="260"/>
        <end position="274"/>
    </location>
</feature>
<feature type="compositionally biased region" description="Basic and acidic residues" evidence="1">
    <location>
        <begin position="521"/>
        <end position="574"/>
    </location>
</feature>
<dbReference type="Proteomes" id="UP000078544">
    <property type="component" value="Unassembled WGS sequence"/>
</dbReference>
<evidence type="ECO:0000313" key="3">
    <source>
        <dbReference type="EMBL" id="OAA33119.1"/>
    </source>
</evidence>
<dbReference type="InterPro" id="IPR023393">
    <property type="entry name" value="START-like_dom_sf"/>
</dbReference>
<dbReference type="PANTHER" id="PTHR19308:SF14">
    <property type="entry name" value="START DOMAIN-CONTAINING PROTEIN"/>
    <property type="match status" value="1"/>
</dbReference>
<feature type="compositionally biased region" description="Polar residues" evidence="1">
    <location>
        <begin position="433"/>
        <end position="442"/>
    </location>
</feature>
<feature type="compositionally biased region" description="Basic and acidic residues" evidence="1">
    <location>
        <begin position="582"/>
        <end position="592"/>
    </location>
</feature>
<dbReference type="InterPro" id="IPR024500">
    <property type="entry name" value="DUF3074"/>
</dbReference>
<evidence type="ECO:0000256" key="1">
    <source>
        <dbReference type="SAM" id="MobiDB-lite"/>
    </source>
</evidence>
<dbReference type="PANTHER" id="PTHR19308">
    <property type="entry name" value="PHOSPHATIDYLCHOLINE TRANSFER PROTEIN"/>
    <property type="match status" value="1"/>
</dbReference>
<dbReference type="Pfam" id="PF11274">
    <property type="entry name" value="DUF3074"/>
    <property type="match status" value="1"/>
</dbReference>
<accession>A0A166UYU8</accession>
<feature type="compositionally biased region" description="Basic and acidic residues" evidence="1">
    <location>
        <begin position="497"/>
        <end position="514"/>
    </location>
</feature>